<name>A0AAE1Y4U6_9LAMI</name>
<evidence type="ECO:0000256" key="1">
    <source>
        <dbReference type="SAM" id="Phobius"/>
    </source>
</evidence>
<reference evidence="2" key="2">
    <citation type="journal article" date="2024" name="Plant">
        <title>Genomic evolution and insights into agronomic trait innovations of Sesamum species.</title>
        <authorList>
            <person name="Miao H."/>
            <person name="Wang L."/>
            <person name="Qu L."/>
            <person name="Liu H."/>
            <person name="Sun Y."/>
            <person name="Le M."/>
            <person name="Wang Q."/>
            <person name="Wei S."/>
            <person name="Zheng Y."/>
            <person name="Lin W."/>
            <person name="Duan Y."/>
            <person name="Cao H."/>
            <person name="Xiong S."/>
            <person name="Wang X."/>
            <person name="Wei L."/>
            <person name="Li C."/>
            <person name="Ma Q."/>
            <person name="Ju M."/>
            <person name="Zhao R."/>
            <person name="Li G."/>
            <person name="Mu C."/>
            <person name="Tian Q."/>
            <person name="Mei H."/>
            <person name="Zhang T."/>
            <person name="Gao T."/>
            <person name="Zhang H."/>
        </authorList>
    </citation>
    <scope>NUCLEOTIDE SEQUENCE</scope>
    <source>
        <strain evidence="2">3651</strain>
    </source>
</reference>
<feature type="transmembrane region" description="Helical" evidence="1">
    <location>
        <begin position="16"/>
        <end position="39"/>
    </location>
</feature>
<evidence type="ECO:0000313" key="2">
    <source>
        <dbReference type="EMBL" id="KAK4423683.1"/>
    </source>
</evidence>
<proteinExistence type="predicted"/>
<protein>
    <submittedName>
        <fullName evidence="2">Uncharacterized protein</fullName>
    </submittedName>
</protein>
<dbReference type="EMBL" id="JACGWO010000007">
    <property type="protein sequence ID" value="KAK4423683.1"/>
    <property type="molecule type" value="Genomic_DNA"/>
</dbReference>
<dbReference type="Proteomes" id="UP001293254">
    <property type="component" value="Unassembled WGS sequence"/>
</dbReference>
<gene>
    <name evidence="2" type="ORF">Salat_1951200</name>
</gene>
<evidence type="ECO:0000313" key="3">
    <source>
        <dbReference type="Proteomes" id="UP001293254"/>
    </source>
</evidence>
<feature type="transmembrane region" description="Helical" evidence="1">
    <location>
        <begin position="59"/>
        <end position="82"/>
    </location>
</feature>
<keyword evidence="1" id="KW-1133">Transmembrane helix</keyword>
<comment type="caution">
    <text evidence="2">The sequence shown here is derived from an EMBL/GenBank/DDBJ whole genome shotgun (WGS) entry which is preliminary data.</text>
</comment>
<keyword evidence="1" id="KW-0472">Membrane</keyword>
<keyword evidence="1" id="KW-0812">Transmembrane</keyword>
<sequence>MCGTYLSCVAERRRELVHFVIVCAVAVVSGSAAAAVAPLSGFAAVAKGQAVIAQPGQPAANALLGLAVIARLWIVAVLAATVGDQHRTVIILNLFTRVQWSNLARTLQVQSAARTLRCVLPGVQSIQWLERAAN</sequence>
<accession>A0AAE1Y4U6</accession>
<dbReference type="AlphaFoldDB" id="A0AAE1Y4U6"/>
<organism evidence="2 3">
    <name type="scientific">Sesamum alatum</name>
    <dbReference type="NCBI Taxonomy" id="300844"/>
    <lineage>
        <taxon>Eukaryota</taxon>
        <taxon>Viridiplantae</taxon>
        <taxon>Streptophyta</taxon>
        <taxon>Embryophyta</taxon>
        <taxon>Tracheophyta</taxon>
        <taxon>Spermatophyta</taxon>
        <taxon>Magnoliopsida</taxon>
        <taxon>eudicotyledons</taxon>
        <taxon>Gunneridae</taxon>
        <taxon>Pentapetalae</taxon>
        <taxon>asterids</taxon>
        <taxon>lamiids</taxon>
        <taxon>Lamiales</taxon>
        <taxon>Pedaliaceae</taxon>
        <taxon>Sesamum</taxon>
    </lineage>
</organism>
<keyword evidence="3" id="KW-1185">Reference proteome</keyword>
<reference evidence="2" key="1">
    <citation type="submission" date="2020-06" db="EMBL/GenBank/DDBJ databases">
        <authorList>
            <person name="Li T."/>
            <person name="Hu X."/>
            <person name="Zhang T."/>
            <person name="Song X."/>
            <person name="Zhang H."/>
            <person name="Dai N."/>
            <person name="Sheng W."/>
            <person name="Hou X."/>
            <person name="Wei L."/>
        </authorList>
    </citation>
    <scope>NUCLEOTIDE SEQUENCE</scope>
    <source>
        <strain evidence="2">3651</strain>
        <tissue evidence="2">Leaf</tissue>
    </source>
</reference>